<evidence type="ECO:0008006" key="3">
    <source>
        <dbReference type="Google" id="ProtNLM"/>
    </source>
</evidence>
<dbReference type="Gene3D" id="3.40.50.1000">
    <property type="entry name" value="HAD superfamily/HAD-like"/>
    <property type="match status" value="1"/>
</dbReference>
<dbReference type="Pfam" id="PF13419">
    <property type="entry name" value="HAD_2"/>
    <property type="match status" value="1"/>
</dbReference>
<organism evidence="1 2">
    <name type="scientific">Maribacter dokdonensis</name>
    <dbReference type="NCBI Taxonomy" id="320912"/>
    <lineage>
        <taxon>Bacteria</taxon>
        <taxon>Pseudomonadati</taxon>
        <taxon>Bacteroidota</taxon>
        <taxon>Flavobacteriia</taxon>
        <taxon>Flavobacteriales</taxon>
        <taxon>Flavobacteriaceae</taxon>
        <taxon>Maribacter</taxon>
    </lineage>
</organism>
<evidence type="ECO:0000313" key="1">
    <source>
        <dbReference type="EMBL" id="SEC17361.1"/>
    </source>
</evidence>
<proteinExistence type="predicted"/>
<dbReference type="InterPro" id="IPR036412">
    <property type="entry name" value="HAD-like_sf"/>
</dbReference>
<gene>
    <name evidence="1" type="ORF">SAMN05192540_2541</name>
</gene>
<dbReference type="RefSeq" id="WP_074673171.1">
    <property type="nucleotide sequence ID" value="NZ_FNTB01000001.1"/>
</dbReference>
<dbReference type="Proteomes" id="UP000183038">
    <property type="component" value="Unassembled WGS sequence"/>
</dbReference>
<dbReference type="AlphaFoldDB" id="A0A1H4QCP5"/>
<dbReference type="CDD" id="cd01427">
    <property type="entry name" value="HAD_like"/>
    <property type="match status" value="1"/>
</dbReference>
<protein>
    <recommendedName>
        <fullName evidence="3">Haloacid dehalogenase-like hydrolase</fullName>
    </recommendedName>
</protein>
<reference evidence="1 2" key="1">
    <citation type="submission" date="2016-10" db="EMBL/GenBank/DDBJ databases">
        <authorList>
            <person name="de Groot N.N."/>
        </authorList>
    </citation>
    <scope>NUCLEOTIDE SEQUENCE [LARGE SCALE GENOMIC DNA]</scope>
    <source>
        <strain evidence="1 2">MAR_2009_71</strain>
    </source>
</reference>
<name>A0A1H4QCP5_9FLAO</name>
<evidence type="ECO:0000313" key="2">
    <source>
        <dbReference type="Proteomes" id="UP000183038"/>
    </source>
</evidence>
<accession>A0A1H4QCP5</accession>
<dbReference type="InterPro" id="IPR041492">
    <property type="entry name" value="HAD_2"/>
</dbReference>
<dbReference type="EMBL" id="FNTB01000001">
    <property type="protein sequence ID" value="SEC17361.1"/>
    <property type="molecule type" value="Genomic_DNA"/>
</dbReference>
<dbReference type="SUPFAM" id="SSF56784">
    <property type="entry name" value="HAD-like"/>
    <property type="match status" value="1"/>
</dbReference>
<dbReference type="InterPro" id="IPR023214">
    <property type="entry name" value="HAD_sf"/>
</dbReference>
<sequence>MNNTIQKIKNDSSINVVFTDLFDTLIHRTVHPNYVYRIWAKFLIRDLGLTLDVGVLFKIRANVVSKLAADMKLSKVEVPYELVMKEVYYRLINSNILDDVEWLKFYNITMEADYRSETSVQFINASLVDGLKFLKSENYSIYIVSDYHLPKSIIIRLLDFHGITDIFNEVFISCDYKKSKESAGNLYPLVLETTGSDAAQTAMMGDNKTSDVINSVKHGITGNFLKHYSHKFRNKKNLLGNVEKEFIKACKKVEKNCKKSDYPFSEYIIHFYFFTERLYTEAKKNGIKDLFFLAREGHYLKHLFDAYQKFNGISSENQINTHYFKASRHSAKQVSLKPIEEEKFAPIKKNYDVMTTTQFLESFNIEEKDILTIASAVGVDKDEEIENFSASDVVIKLRANDAFKEAYELHRVGQRDAFNNYLNSFNVDFKSDGMTLVDVGWGGTMQECIYQYLNCEVPVTGYYIGLREIYTIESKTKRYGLNFTVYPKKGYSDHILQANGQLYEQLLAAPHGSTLGYKNNPEFPTIEYHEPNEKNVFDEFISPIQKFMDTEFDDLMKSLNGLTYSDTMVQNYITGLALRLGLFTNRKKLKFIQLISKGFYQNVGGNKVGMVYDPSQLSQSKIQLLKEFIWSPEKTFRYLVKVKPLLYDKKMAWMGWIVSSSYYYIKFNRYMKSRMFTKDLIS</sequence>
<dbReference type="OrthoDB" id="9816564at2"/>